<dbReference type="EMBL" id="WAAT01000041">
    <property type="protein sequence ID" value="KAB1068111.1"/>
    <property type="molecule type" value="Genomic_DNA"/>
</dbReference>
<evidence type="ECO:0000256" key="2">
    <source>
        <dbReference type="SAM" id="SignalP"/>
    </source>
</evidence>
<dbReference type="NCBIfam" id="TIGR04183">
    <property type="entry name" value="Por_Secre_tail"/>
    <property type="match status" value="1"/>
</dbReference>
<dbReference type="Pfam" id="PF13517">
    <property type="entry name" value="FG-GAP_3"/>
    <property type="match status" value="4"/>
</dbReference>
<dbReference type="PANTHER" id="PTHR46580">
    <property type="entry name" value="SENSOR KINASE-RELATED"/>
    <property type="match status" value="1"/>
</dbReference>
<evidence type="ECO:0000313" key="4">
    <source>
        <dbReference type="EMBL" id="KAB1068111.1"/>
    </source>
</evidence>
<feature type="signal peptide" evidence="2">
    <location>
        <begin position="1"/>
        <end position="19"/>
    </location>
</feature>
<dbReference type="AlphaFoldDB" id="A0A6N6MD27"/>
<name>A0A6N6MD27_9FLAO</name>
<organism evidence="4 5">
    <name type="scientific">Pseudotamlana haliotis</name>
    <dbReference type="NCBI Taxonomy" id="2614804"/>
    <lineage>
        <taxon>Bacteria</taxon>
        <taxon>Pseudomonadati</taxon>
        <taxon>Bacteroidota</taxon>
        <taxon>Flavobacteriia</taxon>
        <taxon>Flavobacteriales</taxon>
        <taxon>Flavobacteriaceae</taxon>
        <taxon>Pseudotamlana</taxon>
    </lineage>
</organism>
<protein>
    <submittedName>
        <fullName evidence="4">T9SS type A sorting domain-containing protein</fullName>
    </submittedName>
</protein>
<dbReference type="RefSeq" id="WP_150938674.1">
    <property type="nucleotide sequence ID" value="NZ_WAAT01000041.1"/>
</dbReference>
<dbReference type="PANTHER" id="PTHR46580:SF4">
    <property type="entry name" value="ATP_GTP-BINDING PROTEIN"/>
    <property type="match status" value="1"/>
</dbReference>
<accession>A0A6N6MD27</accession>
<reference evidence="4 5" key="1">
    <citation type="submission" date="2019-09" db="EMBL/GenBank/DDBJ databases">
        <authorList>
            <person name="Cao W.R."/>
        </authorList>
    </citation>
    <scope>NUCLEOTIDE SEQUENCE [LARGE SCALE GENOMIC DNA]</scope>
    <source>
        <strain evidence="4 5">B1N29</strain>
    </source>
</reference>
<dbReference type="Pfam" id="PF18962">
    <property type="entry name" value="Por_Secre_tail"/>
    <property type="match status" value="1"/>
</dbReference>
<sequence>MKKPLLLNLMMLIFSISYGQINFDDKVDIYDFYTLSNHIIYDDFDNDNDIDLIKHGTINTNNVLLQKNENGNFNANPAILLDSGILPIISLDINNDNYPDLITYKNYNTLSVLYNLQNDTFSEEQPIQNFNGSYNIHPIKIDYNNDGFMDLIAIDNKQDAYVLLNNRQGGLESAKFLIHIGTFNYIFKVEDFNNDGNLDIYVWDYNRLLIYVYNEEEAQFVQPFALNATSNLETFGIIDLDKNGYKDIFYLKDGAVWAKYFDLDEGDIDDEEDDMFIVINDQMVVNDIPVNNYDMNTHKIHIENNDGVYSVYVAILTTENHYNIYKFDIQDGVFGTAEIVLENFEIKAFGLTQFKFLDLNNDNSIDFTFTATNFFNHNKIFINNDINELDDKTICIQQSILPNKLTVIDMNGDGVEDICVGEMGGLAYFEKTSANKLGEIQNLIGVETNPNTTSLPSYHIIDINNNGLGDVVDIANNTEHYKFYKNLGSDNFEFIQSIDFPDTFIAAEPFFTDVDSDGFKDLIVYNLIEKADRTSDYYWSKNNNGLDFGALQSLTINGAPVSTPNSFAFDDFNDDGKVDMLVLCYYYANNKWQTQMNLLENENGEFTGKIVTEFSGSYSHLKVKDFDQDGDLDFFVYSIDDNYYYDNPFLFFKNNGQNNFQSIVVEDIYIEDIEFSDNDGDGVYEIYAWNHGNYTNNIFYYKTTDYLNFTKVEIDSYESYNDASHPISRGDLLLYDYNNDGNDDLFISNSSVFYGLISVYNNLSETLEIEDAASNVDLKKLQIYPNPFVNAIHWGRQENEVFNVKLYSQNGQLILEKTTSENKLDLTAFNSGIYLLVIKESVSGTSNTYKILKK</sequence>
<gene>
    <name evidence="4" type="ORF">F6U93_08220</name>
</gene>
<keyword evidence="1 2" id="KW-0732">Signal</keyword>
<evidence type="ECO:0000256" key="1">
    <source>
        <dbReference type="ARBA" id="ARBA00022729"/>
    </source>
</evidence>
<dbReference type="InterPro" id="IPR026444">
    <property type="entry name" value="Secre_tail"/>
</dbReference>
<dbReference type="InterPro" id="IPR028994">
    <property type="entry name" value="Integrin_alpha_N"/>
</dbReference>
<comment type="caution">
    <text evidence="4">The sequence shown here is derived from an EMBL/GenBank/DDBJ whole genome shotgun (WGS) entry which is preliminary data.</text>
</comment>
<feature type="chain" id="PRO_5026672706" evidence="2">
    <location>
        <begin position="20"/>
        <end position="854"/>
    </location>
</feature>
<evidence type="ECO:0000313" key="5">
    <source>
        <dbReference type="Proteomes" id="UP000441333"/>
    </source>
</evidence>
<dbReference type="SUPFAM" id="SSF69318">
    <property type="entry name" value="Integrin alpha N-terminal domain"/>
    <property type="match status" value="2"/>
</dbReference>
<feature type="domain" description="Secretion system C-terminal sorting" evidence="3">
    <location>
        <begin position="783"/>
        <end position="842"/>
    </location>
</feature>
<evidence type="ECO:0000259" key="3">
    <source>
        <dbReference type="Pfam" id="PF18962"/>
    </source>
</evidence>
<dbReference type="InterPro" id="IPR013517">
    <property type="entry name" value="FG-GAP"/>
</dbReference>
<dbReference type="Proteomes" id="UP000441333">
    <property type="component" value="Unassembled WGS sequence"/>
</dbReference>
<keyword evidence="5" id="KW-1185">Reference proteome</keyword>
<proteinExistence type="predicted"/>
<dbReference type="Gene3D" id="2.130.10.130">
    <property type="entry name" value="Integrin alpha, N-terminal"/>
    <property type="match status" value="1"/>
</dbReference>